<dbReference type="Proteomes" id="UP000547510">
    <property type="component" value="Unassembled WGS sequence"/>
</dbReference>
<dbReference type="SUPFAM" id="SSF53623">
    <property type="entry name" value="MurD-like peptide ligases, catalytic domain"/>
    <property type="match status" value="1"/>
</dbReference>
<accession>A0A841CEK6</accession>
<sequence length="508" mass="52080">MLDDEAGSADPVGPGGSADVLDRVHLVGIGGAGMSGIARILLARGAQVSGSDARDSRTVLALRAQGAAIALGHDGAHLDQLDGGPTAVVVSTAIREDNPELVAARRRGVVVLRRAEALAALMLDHRVACVAGTHGKTSTTSMLTVALQHCRMDPSFAIGGDLNESGANAHQGAGGVFVAEADESDGSFLFFAPSVAVVTNVEADHLDHHGTVEAYVAVFDSFLERIRPGGVLVACVDDPGAAALARRAAARGIRVRPYGRTATGPGAAKLVDYRPDDGGGLAVVEIDDTPAGVDGPAAEAGADDAGGGIDTAGGKRTLDVRVAVPGEHMAGNAIAALVAALELGAERDCVLEGLAAFGGVRRRFEFKGRAAGVRVYDDYAHHPTEVAAQLTAARPVAGEGRLVVVFQPHLYSRTRLFADEFGTALGLADEVVVLDVYGAREDPEPGVTGALVAGKVPLAPEKVHYEPSFDRVPVLVADLVGDSDVVVTMGAGDVTMLGPEIVGELDRR</sequence>
<keyword evidence="4 14" id="KW-0963">Cytoplasm</keyword>
<dbReference type="Gene3D" id="3.90.190.20">
    <property type="entry name" value="Mur ligase, C-terminal domain"/>
    <property type="match status" value="1"/>
</dbReference>
<evidence type="ECO:0000256" key="1">
    <source>
        <dbReference type="ARBA" id="ARBA00004496"/>
    </source>
</evidence>
<dbReference type="Gene3D" id="3.40.50.720">
    <property type="entry name" value="NAD(P)-binding Rossmann-like Domain"/>
    <property type="match status" value="1"/>
</dbReference>
<dbReference type="GO" id="GO:0051301">
    <property type="term" value="P:cell division"/>
    <property type="evidence" value="ECO:0007669"/>
    <property type="project" value="UniProtKB-KW"/>
</dbReference>
<keyword evidence="9 14" id="KW-0133">Cell shape</keyword>
<keyword evidence="6 14" id="KW-0132">Cell division</keyword>
<dbReference type="InterPro" id="IPR050061">
    <property type="entry name" value="MurCDEF_pg_biosynth"/>
</dbReference>
<dbReference type="Pfam" id="PF02875">
    <property type="entry name" value="Mur_ligase_C"/>
    <property type="match status" value="1"/>
</dbReference>
<reference evidence="18 19" key="1">
    <citation type="submission" date="2020-08" db="EMBL/GenBank/DDBJ databases">
        <title>Genomic Encyclopedia of Type Strains, Phase III (KMG-III): the genomes of soil and plant-associated and newly described type strains.</title>
        <authorList>
            <person name="Whitman W."/>
        </authorList>
    </citation>
    <scope>NUCLEOTIDE SEQUENCE [LARGE SCALE GENOMIC DNA]</scope>
    <source>
        <strain evidence="18 19">CECT 8640</strain>
    </source>
</reference>
<dbReference type="GO" id="GO:0071555">
    <property type="term" value="P:cell wall organization"/>
    <property type="evidence" value="ECO:0007669"/>
    <property type="project" value="UniProtKB-KW"/>
</dbReference>
<comment type="similarity">
    <text evidence="14">Belongs to the MurCDEF family.</text>
</comment>
<dbReference type="InterPro" id="IPR036565">
    <property type="entry name" value="Mur-like_cat_sf"/>
</dbReference>
<dbReference type="EMBL" id="JACHJN010000003">
    <property type="protein sequence ID" value="MBB5955721.1"/>
    <property type="molecule type" value="Genomic_DNA"/>
</dbReference>
<evidence type="ECO:0000256" key="6">
    <source>
        <dbReference type="ARBA" id="ARBA00022618"/>
    </source>
</evidence>
<evidence type="ECO:0000256" key="7">
    <source>
        <dbReference type="ARBA" id="ARBA00022741"/>
    </source>
</evidence>
<dbReference type="SUPFAM" id="SSF51984">
    <property type="entry name" value="MurCD N-terminal domain"/>
    <property type="match status" value="1"/>
</dbReference>
<dbReference type="GO" id="GO:0009252">
    <property type="term" value="P:peptidoglycan biosynthetic process"/>
    <property type="evidence" value="ECO:0007669"/>
    <property type="project" value="UniProtKB-UniRule"/>
</dbReference>
<comment type="subcellular location">
    <subcellularLocation>
        <location evidence="1 14">Cytoplasm</location>
    </subcellularLocation>
</comment>
<gene>
    <name evidence="14" type="primary">murC</name>
    <name evidence="18" type="ORF">FHS29_002302</name>
</gene>
<comment type="pathway">
    <text evidence="2 14">Cell wall biogenesis; peptidoglycan biosynthesis.</text>
</comment>
<dbReference type="Pfam" id="PF01225">
    <property type="entry name" value="Mur_ligase"/>
    <property type="match status" value="1"/>
</dbReference>
<dbReference type="SUPFAM" id="SSF53244">
    <property type="entry name" value="MurD-like peptide ligases, peptide-binding domain"/>
    <property type="match status" value="1"/>
</dbReference>
<evidence type="ECO:0000256" key="3">
    <source>
        <dbReference type="ARBA" id="ARBA00012211"/>
    </source>
</evidence>
<evidence type="ECO:0000256" key="10">
    <source>
        <dbReference type="ARBA" id="ARBA00022984"/>
    </source>
</evidence>
<evidence type="ECO:0000256" key="14">
    <source>
        <dbReference type="HAMAP-Rule" id="MF_00046"/>
    </source>
</evidence>
<evidence type="ECO:0000256" key="2">
    <source>
        <dbReference type="ARBA" id="ARBA00004752"/>
    </source>
</evidence>
<evidence type="ECO:0000313" key="18">
    <source>
        <dbReference type="EMBL" id="MBB5955721.1"/>
    </source>
</evidence>
<keyword evidence="7 14" id="KW-0547">Nucleotide-binding</keyword>
<dbReference type="EC" id="6.3.2.8" evidence="3 14"/>
<keyword evidence="10 14" id="KW-0573">Peptidoglycan synthesis</keyword>
<feature type="domain" description="Mur ligase central" evidence="17">
    <location>
        <begin position="130"/>
        <end position="340"/>
    </location>
</feature>
<dbReference type="Pfam" id="PF08245">
    <property type="entry name" value="Mur_ligase_M"/>
    <property type="match status" value="1"/>
</dbReference>
<dbReference type="Gene3D" id="3.40.1190.10">
    <property type="entry name" value="Mur-like, catalytic domain"/>
    <property type="match status" value="1"/>
</dbReference>
<proteinExistence type="inferred from homology"/>
<evidence type="ECO:0000256" key="12">
    <source>
        <dbReference type="ARBA" id="ARBA00023316"/>
    </source>
</evidence>
<evidence type="ECO:0000256" key="11">
    <source>
        <dbReference type="ARBA" id="ARBA00023306"/>
    </source>
</evidence>
<evidence type="ECO:0000259" key="15">
    <source>
        <dbReference type="Pfam" id="PF01225"/>
    </source>
</evidence>
<evidence type="ECO:0000259" key="17">
    <source>
        <dbReference type="Pfam" id="PF08245"/>
    </source>
</evidence>
<comment type="function">
    <text evidence="14">Cell wall formation.</text>
</comment>
<dbReference type="InterPro" id="IPR036615">
    <property type="entry name" value="Mur_ligase_C_dom_sf"/>
</dbReference>
<comment type="catalytic activity">
    <reaction evidence="13 14">
        <text>UDP-N-acetyl-alpha-D-muramate + L-alanine + ATP = UDP-N-acetyl-alpha-D-muramoyl-L-alanine + ADP + phosphate + H(+)</text>
        <dbReference type="Rhea" id="RHEA:23372"/>
        <dbReference type="ChEBI" id="CHEBI:15378"/>
        <dbReference type="ChEBI" id="CHEBI:30616"/>
        <dbReference type="ChEBI" id="CHEBI:43474"/>
        <dbReference type="ChEBI" id="CHEBI:57972"/>
        <dbReference type="ChEBI" id="CHEBI:70757"/>
        <dbReference type="ChEBI" id="CHEBI:83898"/>
        <dbReference type="ChEBI" id="CHEBI:456216"/>
        <dbReference type="EC" id="6.3.2.8"/>
    </reaction>
</comment>
<keyword evidence="11 14" id="KW-0131">Cell cycle</keyword>
<dbReference type="GO" id="GO:0005737">
    <property type="term" value="C:cytoplasm"/>
    <property type="evidence" value="ECO:0007669"/>
    <property type="project" value="UniProtKB-SubCell"/>
</dbReference>
<feature type="domain" description="Mur ligase C-terminal" evidence="16">
    <location>
        <begin position="362"/>
        <end position="492"/>
    </location>
</feature>
<organism evidence="18 19">
    <name type="scientific">Saccharothrix tamanrassetensis</name>
    <dbReference type="NCBI Taxonomy" id="1051531"/>
    <lineage>
        <taxon>Bacteria</taxon>
        <taxon>Bacillati</taxon>
        <taxon>Actinomycetota</taxon>
        <taxon>Actinomycetes</taxon>
        <taxon>Pseudonocardiales</taxon>
        <taxon>Pseudonocardiaceae</taxon>
        <taxon>Saccharothrix</taxon>
    </lineage>
</organism>
<keyword evidence="19" id="KW-1185">Reference proteome</keyword>
<dbReference type="RefSeq" id="WP_184690536.1">
    <property type="nucleotide sequence ID" value="NZ_JACHJN010000003.1"/>
</dbReference>
<dbReference type="InterPro" id="IPR004101">
    <property type="entry name" value="Mur_ligase_C"/>
</dbReference>
<dbReference type="InterPro" id="IPR005758">
    <property type="entry name" value="UDP-N-AcMur_Ala_ligase_MurC"/>
</dbReference>
<dbReference type="PANTHER" id="PTHR43445">
    <property type="entry name" value="UDP-N-ACETYLMURAMATE--L-ALANINE LIGASE-RELATED"/>
    <property type="match status" value="1"/>
</dbReference>
<evidence type="ECO:0000256" key="13">
    <source>
        <dbReference type="ARBA" id="ARBA00047833"/>
    </source>
</evidence>
<name>A0A841CEK6_9PSEU</name>
<evidence type="ECO:0000259" key="16">
    <source>
        <dbReference type="Pfam" id="PF02875"/>
    </source>
</evidence>
<dbReference type="UniPathway" id="UPA00219"/>
<evidence type="ECO:0000256" key="9">
    <source>
        <dbReference type="ARBA" id="ARBA00022960"/>
    </source>
</evidence>
<feature type="domain" description="Mur ligase N-terminal catalytic" evidence="15">
    <location>
        <begin position="24"/>
        <end position="125"/>
    </location>
</feature>
<dbReference type="AlphaFoldDB" id="A0A841CEK6"/>
<dbReference type="NCBIfam" id="TIGR01082">
    <property type="entry name" value="murC"/>
    <property type="match status" value="1"/>
</dbReference>
<dbReference type="InterPro" id="IPR000713">
    <property type="entry name" value="Mur_ligase_N"/>
</dbReference>
<feature type="binding site" evidence="14">
    <location>
        <begin position="132"/>
        <end position="138"/>
    </location>
    <ligand>
        <name>ATP</name>
        <dbReference type="ChEBI" id="CHEBI:30616"/>
    </ligand>
</feature>
<evidence type="ECO:0000313" key="19">
    <source>
        <dbReference type="Proteomes" id="UP000547510"/>
    </source>
</evidence>
<dbReference type="InterPro" id="IPR013221">
    <property type="entry name" value="Mur_ligase_cen"/>
</dbReference>
<keyword evidence="12 14" id="KW-0961">Cell wall biogenesis/degradation</keyword>
<dbReference type="GO" id="GO:0008360">
    <property type="term" value="P:regulation of cell shape"/>
    <property type="evidence" value="ECO:0007669"/>
    <property type="project" value="UniProtKB-KW"/>
</dbReference>
<evidence type="ECO:0000256" key="4">
    <source>
        <dbReference type="ARBA" id="ARBA00022490"/>
    </source>
</evidence>
<dbReference type="GO" id="GO:0005524">
    <property type="term" value="F:ATP binding"/>
    <property type="evidence" value="ECO:0007669"/>
    <property type="project" value="UniProtKB-UniRule"/>
</dbReference>
<keyword evidence="8 14" id="KW-0067">ATP-binding</keyword>
<keyword evidence="5 14" id="KW-0436">Ligase</keyword>
<dbReference type="GO" id="GO:0008763">
    <property type="term" value="F:UDP-N-acetylmuramate-L-alanine ligase activity"/>
    <property type="evidence" value="ECO:0007669"/>
    <property type="project" value="UniProtKB-UniRule"/>
</dbReference>
<evidence type="ECO:0000256" key="5">
    <source>
        <dbReference type="ARBA" id="ARBA00022598"/>
    </source>
</evidence>
<comment type="caution">
    <text evidence="18">The sequence shown here is derived from an EMBL/GenBank/DDBJ whole genome shotgun (WGS) entry which is preliminary data.</text>
</comment>
<evidence type="ECO:0000256" key="8">
    <source>
        <dbReference type="ARBA" id="ARBA00022840"/>
    </source>
</evidence>
<protein>
    <recommendedName>
        <fullName evidence="3 14">UDP-N-acetylmuramate--L-alanine ligase</fullName>
        <ecNumber evidence="3 14">6.3.2.8</ecNumber>
    </recommendedName>
    <alternativeName>
        <fullName evidence="14">UDP-N-acetylmuramoyl-L-alanine synthetase</fullName>
    </alternativeName>
</protein>
<dbReference type="HAMAP" id="MF_00046">
    <property type="entry name" value="MurC"/>
    <property type="match status" value="1"/>
</dbReference>
<dbReference type="PANTHER" id="PTHR43445:SF3">
    <property type="entry name" value="UDP-N-ACETYLMURAMATE--L-ALANINE LIGASE"/>
    <property type="match status" value="1"/>
</dbReference>